<organism evidence="1 2">
    <name type="scientific">Mitsuokella multacida DSM 20544</name>
    <dbReference type="NCBI Taxonomy" id="500635"/>
    <lineage>
        <taxon>Bacteria</taxon>
        <taxon>Bacillati</taxon>
        <taxon>Bacillota</taxon>
        <taxon>Negativicutes</taxon>
        <taxon>Selenomonadales</taxon>
        <taxon>Selenomonadaceae</taxon>
        <taxon>Mitsuokella</taxon>
    </lineage>
</organism>
<evidence type="ECO:0008006" key="3">
    <source>
        <dbReference type="Google" id="ProtNLM"/>
    </source>
</evidence>
<evidence type="ECO:0000313" key="1">
    <source>
        <dbReference type="EMBL" id="EEX68038.1"/>
    </source>
</evidence>
<accession>C9KP83</accession>
<dbReference type="STRING" id="500635.MITSMUL_05038"/>
<protein>
    <recommendedName>
        <fullName evidence="3">Alpha/beta hydrolase fold-3 domain-containing protein</fullName>
    </recommendedName>
</protein>
<keyword evidence="2" id="KW-1185">Reference proteome</keyword>
<dbReference type="AlphaFoldDB" id="C9KP83"/>
<dbReference type="Gene3D" id="3.40.50.1820">
    <property type="entry name" value="alpha/beta hydrolase"/>
    <property type="match status" value="1"/>
</dbReference>
<evidence type="ECO:0000313" key="2">
    <source>
        <dbReference type="Proteomes" id="UP000003671"/>
    </source>
</evidence>
<dbReference type="Proteomes" id="UP000003671">
    <property type="component" value="Unassembled WGS sequence"/>
</dbReference>
<sequence length="252" mass="27867">MSMLMRQMNARAINETSPVKPVRPAVKMRQVRKALFTGSTPLREVIHAPYFKPFGRLLFPTTWPIPRQATLSDLRAFLPWYSEIRTKTSIEVLTALYGDAKSGETIFYPIYTEAEQAEMPAKRDTGLFFFRSRAPKRHRTAVCSAGGGFVYVGAIHDSFPHALALSRRGYDAFALIYRPGAKTACEDLARALAFLFAHEQELGISMEGYSLWGGSAGARMSAWLSDYGTGAFGERARLAAPGGRRAAVHGPQ</sequence>
<comment type="caution">
    <text evidence="1">The sequence shown here is derived from an EMBL/GenBank/DDBJ whole genome shotgun (WGS) entry which is preliminary data.</text>
</comment>
<gene>
    <name evidence="1" type="ORF">MITSMUL_05038</name>
</gene>
<dbReference type="eggNOG" id="COG0657">
    <property type="taxonomic scope" value="Bacteria"/>
</dbReference>
<name>C9KP83_9FIRM</name>
<reference evidence="1" key="1">
    <citation type="submission" date="2009-09" db="EMBL/GenBank/DDBJ databases">
        <authorList>
            <person name="Weinstock G."/>
            <person name="Sodergren E."/>
            <person name="Clifton S."/>
            <person name="Fulton L."/>
            <person name="Fulton B."/>
            <person name="Courtney L."/>
            <person name="Fronick C."/>
            <person name="Harrison M."/>
            <person name="Strong C."/>
            <person name="Farmer C."/>
            <person name="Delahaunty K."/>
            <person name="Markovic C."/>
            <person name="Hall O."/>
            <person name="Minx P."/>
            <person name="Tomlinson C."/>
            <person name="Mitreva M."/>
            <person name="Nelson J."/>
            <person name="Hou S."/>
            <person name="Wollam A."/>
            <person name="Pepin K.H."/>
            <person name="Johnson M."/>
            <person name="Bhonagiri V."/>
            <person name="Nash W.E."/>
            <person name="Warren W."/>
            <person name="Chinwalla A."/>
            <person name="Mardis E.R."/>
            <person name="Wilson R.K."/>
        </authorList>
    </citation>
    <scope>NUCLEOTIDE SEQUENCE [LARGE SCALE GENOMIC DNA]</scope>
    <source>
        <strain evidence="1">DSM 20544</strain>
    </source>
</reference>
<proteinExistence type="predicted"/>
<dbReference type="PATRIC" id="fig|500635.8.peg.1705"/>
<dbReference type="SUPFAM" id="SSF53474">
    <property type="entry name" value="alpha/beta-Hydrolases"/>
    <property type="match status" value="1"/>
</dbReference>
<dbReference type="InterPro" id="IPR029058">
    <property type="entry name" value="AB_hydrolase_fold"/>
</dbReference>
<dbReference type="EMBL" id="ABWK02000020">
    <property type="protein sequence ID" value="EEX68038.1"/>
    <property type="molecule type" value="Genomic_DNA"/>
</dbReference>
<dbReference type="HOGENOM" id="CLU_096436_0_0_9"/>